<keyword evidence="1" id="KW-0812">Transmembrane</keyword>
<name>A0ABV6ADX4_9HYPH</name>
<evidence type="ECO:0000313" key="2">
    <source>
        <dbReference type="EMBL" id="MFB9948806.1"/>
    </source>
</evidence>
<keyword evidence="1" id="KW-0472">Membrane</keyword>
<dbReference type="Proteomes" id="UP001589692">
    <property type="component" value="Unassembled WGS sequence"/>
</dbReference>
<protein>
    <submittedName>
        <fullName evidence="2">Uncharacterized protein</fullName>
    </submittedName>
</protein>
<keyword evidence="3" id="KW-1185">Reference proteome</keyword>
<comment type="caution">
    <text evidence="2">The sequence shown here is derived from an EMBL/GenBank/DDBJ whole genome shotgun (WGS) entry which is preliminary data.</text>
</comment>
<organism evidence="2 3">
    <name type="scientific">Rhizobium puerariae</name>
    <dbReference type="NCBI Taxonomy" id="1585791"/>
    <lineage>
        <taxon>Bacteria</taxon>
        <taxon>Pseudomonadati</taxon>
        <taxon>Pseudomonadota</taxon>
        <taxon>Alphaproteobacteria</taxon>
        <taxon>Hyphomicrobiales</taxon>
        <taxon>Rhizobiaceae</taxon>
        <taxon>Rhizobium/Agrobacterium group</taxon>
        <taxon>Rhizobium</taxon>
    </lineage>
</organism>
<reference evidence="2 3" key="1">
    <citation type="submission" date="2024-09" db="EMBL/GenBank/DDBJ databases">
        <authorList>
            <person name="Sun Q."/>
            <person name="Mori K."/>
        </authorList>
    </citation>
    <scope>NUCLEOTIDE SEQUENCE [LARGE SCALE GENOMIC DNA]</scope>
    <source>
        <strain evidence="2 3">TBRC 4938</strain>
    </source>
</reference>
<sequence>MPKSFPEKQTSRIAVTRSARSTNLIIEGRAALAVAGVIALAYIAYLAFMH</sequence>
<feature type="transmembrane region" description="Helical" evidence="1">
    <location>
        <begin position="30"/>
        <end position="48"/>
    </location>
</feature>
<proteinExistence type="predicted"/>
<dbReference type="RefSeq" id="WP_377258673.1">
    <property type="nucleotide sequence ID" value="NZ_JBHMAA010000008.1"/>
</dbReference>
<gene>
    <name evidence="2" type="ORF">ACFFP0_08100</name>
</gene>
<evidence type="ECO:0000313" key="3">
    <source>
        <dbReference type="Proteomes" id="UP001589692"/>
    </source>
</evidence>
<keyword evidence="1" id="KW-1133">Transmembrane helix</keyword>
<dbReference type="EMBL" id="JBHMAA010000008">
    <property type="protein sequence ID" value="MFB9948806.1"/>
    <property type="molecule type" value="Genomic_DNA"/>
</dbReference>
<evidence type="ECO:0000256" key="1">
    <source>
        <dbReference type="SAM" id="Phobius"/>
    </source>
</evidence>
<accession>A0ABV6ADX4</accession>